<evidence type="ECO:0000313" key="6">
    <source>
        <dbReference type="Proteomes" id="UP000010798"/>
    </source>
</evidence>
<gene>
    <name evidence="5" type="ordered locus">Sinac_1268</name>
</gene>
<protein>
    <submittedName>
        <fullName evidence="5">Uncharacterized protein</fullName>
    </submittedName>
</protein>
<feature type="domain" description="Glycosyl hydrolase family 95 catalytic" evidence="4">
    <location>
        <begin position="299"/>
        <end position="705"/>
    </location>
</feature>
<dbReference type="InterPro" id="IPR012341">
    <property type="entry name" value="6hp_glycosidase-like_sf"/>
</dbReference>
<dbReference type="EMBL" id="CP003364">
    <property type="protein sequence ID" value="AGA25657.1"/>
    <property type="molecule type" value="Genomic_DNA"/>
</dbReference>
<evidence type="ECO:0000256" key="1">
    <source>
        <dbReference type="SAM" id="SignalP"/>
    </source>
</evidence>
<dbReference type="InterPro" id="IPR049053">
    <property type="entry name" value="AFCA-like_C"/>
</dbReference>
<dbReference type="InterPro" id="IPR016518">
    <property type="entry name" value="Alpha-L-fucosidase"/>
</dbReference>
<dbReference type="AlphaFoldDB" id="L0D8U2"/>
<evidence type="ECO:0000313" key="5">
    <source>
        <dbReference type="EMBL" id="AGA25657.1"/>
    </source>
</evidence>
<proteinExistence type="predicted"/>
<dbReference type="PIRSF" id="PIRSF007663">
    <property type="entry name" value="UCP007663"/>
    <property type="match status" value="1"/>
</dbReference>
<keyword evidence="1" id="KW-0732">Signal</keyword>
<dbReference type="Proteomes" id="UP000010798">
    <property type="component" value="Chromosome"/>
</dbReference>
<dbReference type="PANTHER" id="PTHR31084">
    <property type="entry name" value="ALPHA-L-FUCOSIDASE 2"/>
    <property type="match status" value="1"/>
</dbReference>
<dbReference type="Gene3D" id="1.50.10.10">
    <property type="match status" value="1"/>
</dbReference>
<evidence type="ECO:0000259" key="2">
    <source>
        <dbReference type="Pfam" id="PF14498"/>
    </source>
</evidence>
<feature type="domain" description="Alpha fucosidase A-like C-terminal" evidence="3">
    <location>
        <begin position="707"/>
        <end position="803"/>
    </location>
</feature>
<dbReference type="PANTHER" id="PTHR31084:SF0">
    <property type="entry name" value="ALPHA-L-FUCOSIDASE 2"/>
    <property type="match status" value="1"/>
</dbReference>
<organism evidence="5 6">
    <name type="scientific">Singulisphaera acidiphila (strain ATCC BAA-1392 / DSM 18658 / VKM B-2454 / MOB10)</name>
    <dbReference type="NCBI Taxonomy" id="886293"/>
    <lineage>
        <taxon>Bacteria</taxon>
        <taxon>Pseudomonadati</taxon>
        <taxon>Planctomycetota</taxon>
        <taxon>Planctomycetia</taxon>
        <taxon>Isosphaerales</taxon>
        <taxon>Isosphaeraceae</taxon>
        <taxon>Singulisphaera</taxon>
    </lineage>
</organism>
<dbReference type="Pfam" id="PF22124">
    <property type="entry name" value="Glyco_hydro_95_cat"/>
    <property type="match status" value="1"/>
</dbReference>
<name>L0D8U2_SINAD</name>
<dbReference type="STRING" id="886293.Sinac_1268"/>
<dbReference type="KEGG" id="saci:Sinac_1268"/>
<dbReference type="InterPro" id="IPR027414">
    <property type="entry name" value="GH95_N_dom"/>
</dbReference>
<dbReference type="InterPro" id="IPR008928">
    <property type="entry name" value="6-hairpin_glycosidase_sf"/>
</dbReference>
<dbReference type="Pfam" id="PF14498">
    <property type="entry name" value="Glyco_hyd_65N_2"/>
    <property type="match status" value="1"/>
</dbReference>
<feature type="domain" description="Glycosyl hydrolase family 95 N-terminal" evidence="2">
    <location>
        <begin position="40"/>
        <end position="281"/>
    </location>
</feature>
<dbReference type="GO" id="GO:0005975">
    <property type="term" value="P:carbohydrate metabolic process"/>
    <property type="evidence" value="ECO:0007669"/>
    <property type="project" value="InterPro"/>
</dbReference>
<evidence type="ECO:0000259" key="3">
    <source>
        <dbReference type="Pfam" id="PF21307"/>
    </source>
</evidence>
<reference evidence="5 6" key="1">
    <citation type="submission" date="2012-02" db="EMBL/GenBank/DDBJ databases">
        <title>Complete sequence of chromosome of Singulisphaera acidiphila DSM 18658.</title>
        <authorList>
            <consortium name="US DOE Joint Genome Institute (JGI-PGF)"/>
            <person name="Lucas S."/>
            <person name="Copeland A."/>
            <person name="Lapidus A."/>
            <person name="Glavina del Rio T."/>
            <person name="Dalin E."/>
            <person name="Tice H."/>
            <person name="Bruce D."/>
            <person name="Goodwin L."/>
            <person name="Pitluck S."/>
            <person name="Peters L."/>
            <person name="Ovchinnikova G."/>
            <person name="Chertkov O."/>
            <person name="Kyrpides N."/>
            <person name="Mavromatis K."/>
            <person name="Ivanova N."/>
            <person name="Brettin T."/>
            <person name="Detter J.C."/>
            <person name="Han C."/>
            <person name="Larimer F."/>
            <person name="Land M."/>
            <person name="Hauser L."/>
            <person name="Markowitz V."/>
            <person name="Cheng J.-F."/>
            <person name="Hugenholtz P."/>
            <person name="Woyke T."/>
            <person name="Wu D."/>
            <person name="Tindall B."/>
            <person name="Pomrenke H."/>
            <person name="Brambilla E."/>
            <person name="Klenk H.-P."/>
            <person name="Eisen J.A."/>
        </authorList>
    </citation>
    <scope>NUCLEOTIDE SEQUENCE [LARGE SCALE GENOMIC DNA]</scope>
    <source>
        <strain evidence="6">ATCC BAA-1392 / DSM 18658 / VKM B-2454 / MOB10</strain>
    </source>
</reference>
<keyword evidence="6" id="KW-1185">Reference proteome</keyword>
<dbReference type="SUPFAM" id="SSF48208">
    <property type="entry name" value="Six-hairpin glycosidases"/>
    <property type="match status" value="1"/>
</dbReference>
<dbReference type="eggNOG" id="COG1554">
    <property type="taxonomic scope" value="Bacteria"/>
</dbReference>
<dbReference type="FunFam" id="1.50.10.10:FF:000028">
    <property type="entry name" value="Alpha-L-fucosidase 2"/>
    <property type="match status" value="1"/>
</dbReference>
<dbReference type="Pfam" id="PF21307">
    <property type="entry name" value="Glyco_hydro_95_C"/>
    <property type="match status" value="1"/>
</dbReference>
<feature type="chain" id="PRO_5003939953" evidence="1">
    <location>
        <begin position="30"/>
        <end position="806"/>
    </location>
</feature>
<sequence>MVRTISTTRTVGVLVVAFALPCVLSTASGAERPEGSSMVIHYRRPAEAWTEALPIGNGQLGAMVFGGTGSERIALNEDTVWAGERRDRTNPDALKSLPEIRRLLRVGKPDEAEALAERTMIAVPKRLPPYQPLGDLRILFPGHDQADDYRRELDLDSAMVRVSYRVGDATFRREVFASAKDQVLVVRLTCDRPGRLAFSATLDRERDARAEAVAPDRVLLRGEAIARDERHEDERKVGVKFSAFLRVVTEGGRVFTEGDRVEVRDADAATLRLVAATDFRSKDPDAACERALAAADRPYEPLRSEHEDDHRSFFRRVSLEFAAPGDKDDRAALPTDVRLARVRKGESDPALIAQYFQFGRYLLIASSRPGTMPANLQGIWNESLTPPWESKYTININTQMNYWPAEVANLAELHQPLFDLIEAMRPSGRQTAKALYGARGFMAHHNTDLWAHTVPVDKVGSGLWPMGAAWLSLHLWDHYDFGRDRDFLAQRAYPVMKEAAEFLLDYLVDDGQGQLIPGPSISPENRYRTADGKVAKLCMGPTMDVEIAHALFGRVVEASELLDLDPDFRKRVAEARRRLPSLRIGKHGQLQEWLEDYDEPDPGHRHISHLFALHPGDQISLRGTPELAVAARTTLERRLAHGGGRTGWSRAWIINFWARLGDGEQAHENVVALLRKSTLPNLLDTHPPFQIDGNFGGTAGIAEMLLQSHSGEISLLPTLPRAWPTGQFRGLRARGGVDVALSWQNGRATLAELTARVAGRHRVRPPLGQRIEAVNLGDNAIAFQTAGDGTISLEVEPEKTYRIRFR</sequence>
<dbReference type="HOGENOM" id="CLU_004617_2_2_0"/>
<feature type="signal peptide" evidence="1">
    <location>
        <begin position="1"/>
        <end position="29"/>
    </location>
</feature>
<accession>L0D8U2</accession>
<evidence type="ECO:0000259" key="4">
    <source>
        <dbReference type="Pfam" id="PF22124"/>
    </source>
</evidence>
<dbReference type="GO" id="GO:0004560">
    <property type="term" value="F:alpha-L-fucosidase activity"/>
    <property type="evidence" value="ECO:0007669"/>
    <property type="project" value="InterPro"/>
</dbReference>
<dbReference type="InterPro" id="IPR054363">
    <property type="entry name" value="GH95_cat"/>
</dbReference>